<proteinExistence type="predicted"/>
<feature type="non-terminal residue" evidence="1">
    <location>
        <position position="1"/>
    </location>
</feature>
<protein>
    <submittedName>
        <fullName evidence="1">Uncharacterized protein</fullName>
    </submittedName>
</protein>
<dbReference type="Proteomes" id="UP001150581">
    <property type="component" value="Unassembled WGS sequence"/>
</dbReference>
<comment type="caution">
    <text evidence="1">The sequence shown here is derived from an EMBL/GenBank/DDBJ whole genome shotgun (WGS) entry which is preliminary data.</text>
</comment>
<name>A0ACC1IL59_9FUNG</name>
<sequence length="96" mass="11572">PQFANIIRRIEEEKDWSKRKISHKVKQQLRDELAERNRKHCVNLQLADNPKRIVRLSDRSRGKIECKIRQRIRDELATQQQEQKQQEQEAATCWPA</sequence>
<reference evidence="1" key="1">
    <citation type="submission" date="2022-07" db="EMBL/GenBank/DDBJ databases">
        <title>Phylogenomic reconstructions and comparative analyses of Kickxellomycotina fungi.</title>
        <authorList>
            <person name="Reynolds N.K."/>
            <person name="Stajich J.E."/>
            <person name="Barry K."/>
            <person name="Grigoriev I.V."/>
            <person name="Crous P."/>
            <person name="Smith M.E."/>
        </authorList>
    </citation>
    <scope>NUCLEOTIDE SEQUENCE</scope>
    <source>
        <strain evidence="1">Benny 63K</strain>
    </source>
</reference>
<evidence type="ECO:0000313" key="1">
    <source>
        <dbReference type="EMBL" id="KAJ1898088.1"/>
    </source>
</evidence>
<evidence type="ECO:0000313" key="2">
    <source>
        <dbReference type="Proteomes" id="UP001150581"/>
    </source>
</evidence>
<gene>
    <name evidence="1" type="ORF">LPJ66_002964</name>
</gene>
<keyword evidence="2" id="KW-1185">Reference proteome</keyword>
<dbReference type="EMBL" id="JANBPG010000270">
    <property type="protein sequence ID" value="KAJ1898088.1"/>
    <property type="molecule type" value="Genomic_DNA"/>
</dbReference>
<organism evidence="1 2">
    <name type="scientific">Kickxella alabastrina</name>
    <dbReference type="NCBI Taxonomy" id="61397"/>
    <lineage>
        <taxon>Eukaryota</taxon>
        <taxon>Fungi</taxon>
        <taxon>Fungi incertae sedis</taxon>
        <taxon>Zoopagomycota</taxon>
        <taxon>Kickxellomycotina</taxon>
        <taxon>Kickxellomycetes</taxon>
        <taxon>Kickxellales</taxon>
        <taxon>Kickxellaceae</taxon>
        <taxon>Kickxella</taxon>
    </lineage>
</organism>
<accession>A0ACC1IL59</accession>